<reference evidence="3 4" key="1">
    <citation type="submission" date="2018-03" db="EMBL/GenBank/DDBJ databases">
        <title>Draft genome sequence of Rohu Carp (Labeo rohita).</title>
        <authorList>
            <person name="Das P."/>
            <person name="Kushwaha B."/>
            <person name="Joshi C.G."/>
            <person name="Kumar D."/>
            <person name="Nagpure N.S."/>
            <person name="Sahoo L."/>
            <person name="Das S.P."/>
            <person name="Bit A."/>
            <person name="Patnaik S."/>
            <person name="Meher P.K."/>
            <person name="Jayasankar P."/>
            <person name="Koringa P.G."/>
            <person name="Patel N.V."/>
            <person name="Hinsu A.T."/>
            <person name="Kumar R."/>
            <person name="Pandey M."/>
            <person name="Agarwal S."/>
            <person name="Srivastava S."/>
            <person name="Singh M."/>
            <person name="Iquebal M.A."/>
            <person name="Jaiswal S."/>
            <person name="Angadi U.B."/>
            <person name="Kumar N."/>
            <person name="Raza M."/>
            <person name="Shah T.M."/>
            <person name="Rai A."/>
            <person name="Jena J.K."/>
        </authorList>
    </citation>
    <scope>NUCLEOTIDE SEQUENCE [LARGE SCALE GENOMIC DNA]</scope>
    <source>
        <strain evidence="3">DASCIFA01</strain>
        <tissue evidence="3">Testis</tissue>
    </source>
</reference>
<gene>
    <name evidence="3" type="ORF">ROHU_011276</name>
</gene>
<name>A0A498LQY6_LABRO</name>
<dbReference type="STRING" id="84645.A0A498LQY6"/>
<evidence type="ECO:0000313" key="4">
    <source>
        <dbReference type="Proteomes" id="UP000290572"/>
    </source>
</evidence>
<evidence type="ECO:0000256" key="2">
    <source>
        <dbReference type="SAM" id="SignalP"/>
    </source>
</evidence>
<dbReference type="AlphaFoldDB" id="A0A498LQY6"/>
<organism evidence="3 4">
    <name type="scientific">Labeo rohita</name>
    <name type="common">Indian major carp</name>
    <name type="synonym">Cyprinus rohita</name>
    <dbReference type="NCBI Taxonomy" id="84645"/>
    <lineage>
        <taxon>Eukaryota</taxon>
        <taxon>Metazoa</taxon>
        <taxon>Chordata</taxon>
        <taxon>Craniata</taxon>
        <taxon>Vertebrata</taxon>
        <taxon>Euteleostomi</taxon>
        <taxon>Actinopterygii</taxon>
        <taxon>Neopterygii</taxon>
        <taxon>Teleostei</taxon>
        <taxon>Ostariophysi</taxon>
        <taxon>Cypriniformes</taxon>
        <taxon>Cyprinidae</taxon>
        <taxon>Labeoninae</taxon>
        <taxon>Labeonini</taxon>
        <taxon>Labeo</taxon>
    </lineage>
</organism>
<feature type="chain" id="PRO_5019762873" evidence="2">
    <location>
        <begin position="26"/>
        <end position="238"/>
    </location>
</feature>
<accession>A0A498LQY6</accession>
<dbReference type="Proteomes" id="UP000290572">
    <property type="component" value="Unassembled WGS sequence"/>
</dbReference>
<keyword evidence="4" id="KW-1185">Reference proteome</keyword>
<feature type="region of interest" description="Disordered" evidence="1">
    <location>
        <begin position="169"/>
        <end position="190"/>
    </location>
</feature>
<keyword evidence="2" id="KW-0732">Signal</keyword>
<evidence type="ECO:0000256" key="1">
    <source>
        <dbReference type="SAM" id="MobiDB-lite"/>
    </source>
</evidence>
<sequence>MDVNIALGLLATLVVLTSQPYNTEGRNIICRKDLHKLQKRSGEGVVLIEDYEVTPKDEERGTDCVEYEAAGLSPTPASQTTTMNKVPYTVTPIGTSKKPSKIHCRMDYGKPVKLDPPMRNLPTLPSSKGNGVVSGPYAGRVNGFVNTQPRVVCGKVQIQMRSVPKGLKYHAKGNRGKQDNKGPEAVKPKVGRPVMSIRVSSSGSSSLYNFVQLSLQVAYQRMLAAQKPRGSSASSRCV</sequence>
<dbReference type="EMBL" id="QBIY01013293">
    <property type="protein sequence ID" value="RXN09134.1"/>
    <property type="molecule type" value="Genomic_DNA"/>
</dbReference>
<comment type="caution">
    <text evidence="3">The sequence shown here is derived from an EMBL/GenBank/DDBJ whole genome shotgun (WGS) entry which is preliminary data.</text>
</comment>
<proteinExistence type="predicted"/>
<evidence type="ECO:0000313" key="3">
    <source>
        <dbReference type="EMBL" id="RXN09134.1"/>
    </source>
</evidence>
<feature type="compositionally biased region" description="Basic and acidic residues" evidence="1">
    <location>
        <begin position="176"/>
        <end position="187"/>
    </location>
</feature>
<feature type="signal peptide" evidence="2">
    <location>
        <begin position="1"/>
        <end position="25"/>
    </location>
</feature>
<dbReference type="OrthoDB" id="8921843at2759"/>
<protein>
    <submittedName>
        <fullName evidence="3">Uncharacterized protein</fullName>
    </submittedName>
</protein>